<reference evidence="3" key="1">
    <citation type="journal article" date="2023" name="Plant J.">
        <title>Genome sequences and population genomics provide insights into the demographic history, inbreeding, and mutation load of two 'living fossil' tree species of Dipteronia.</title>
        <authorList>
            <person name="Feng Y."/>
            <person name="Comes H.P."/>
            <person name="Chen J."/>
            <person name="Zhu S."/>
            <person name="Lu R."/>
            <person name="Zhang X."/>
            <person name="Li P."/>
            <person name="Qiu J."/>
            <person name="Olsen K.M."/>
            <person name="Qiu Y."/>
        </authorList>
    </citation>
    <scope>NUCLEOTIDE SEQUENCE</scope>
    <source>
        <strain evidence="3">NBL</strain>
    </source>
</reference>
<accession>A0AAE0E9R2</accession>
<evidence type="ECO:0000259" key="2">
    <source>
        <dbReference type="PROSITE" id="PS50102"/>
    </source>
</evidence>
<feature type="domain" description="RRM" evidence="2">
    <location>
        <begin position="8"/>
        <end position="92"/>
    </location>
</feature>
<evidence type="ECO:0000313" key="4">
    <source>
        <dbReference type="Proteomes" id="UP001281410"/>
    </source>
</evidence>
<dbReference type="SMART" id="SM00360">
    <property type="entry name" value="RRM"/>
    <property type="match status" value="1"/>
</dbReference>
<evidence type="ECO:0000313" key="3">
    <source>
        <dbReference type="EMBL" id="KAK3220266.1"/>
    </source>
</evidence>
<dbReference type="SUPFAM" id="SSF54928">
    <property type="entry name" value="RNA-binding domain, RBD"/>
    <property type="match status" value="1"/>
</dbReference>
<evidence type="ECO:0000256" key="1">
    <source>
        <dbReference type="PROSITE-ProRule" id="PRU00176"/>
    </source>
</evidence>
<dbReference type="PROSITE" id="PS50102">
    <property type="entry name" value="RRM"/>
    <property type="match status" value="1"/>
</dbReference>
<dbReference type="Pfam" id="PF00076">
    <property type="entry name" value="RRM_1"/>
    <property type="match status" value="1"/>
</dbReference>
<dbReference type="Proteomes" id="UP001281410">
    <property type="component" value="Unassembled WGS sequence"/>
</dbReference>
<gene>
    <name evidence="3" type="ORF">Dsin_014236</name>
</gene>
<dbReference type="InterPro" id="IPR000504">
    <property type="entry name" value="RRM_dom"/>
</dbReference>
<dbReference type="InterPro" id="IPR012677">
    <property type="entry name" value="Nucleotide-bd_a/b_plait_sf"/>
</dbReference>
<sequence length="208" mass="24066">MRDLVWVEKMKVKTLMDFVNSSDVVVDQRFLWNLFKVFGRVRDIHLSEATKYKKIGYAFVSFGTIEEARKVAEKTNGMHVYGWPIQVKVSQRGWKAINRASASGNNRYTKQIDDDKKASMEGRFNERKEWSYADVLKVKLEERVVREKVSTDTQELVITESWLSDGLWLENSAVGVMRVFSNVSRVKRRLLKRGFSSSTKFLGGKAIL</sequence>
<keyword evidence="1" id="KW-0694">RNA-binding</keyword>
<dbReference type="InterPro" id="IPR035979">
    <property type="entry name" value="RBD_domain_sf"/>
</dbReference>
<comment type="caution">
    <text evidence="3">The sequence shown here is derived from an EMBL/GenBank/DDBJ whole genome shotgun (WGS) entry which is preliminary data.</text>
</comment>
<name>A0AAE0E9R2_9ROSI</name>
<dbReference type="GO" id="GO:0003723">
    <property type="term" value="F:RNA binding"/>
    <property type="evidence" value="ECO:0007669"/>
    <property type="project" value="UniProtKB-UniRule"/>
</dbReference>
<organism evidence="3 4">
    <name type="scientific">Dipteronia sinensis</name>
    <dbReference type="NCBI Taxonomy" id="43782"/>
    <lineage>
        <taxon>Eukaryota</taxon>
        <taxon>Viridiplantae</taxon>
        <taxon>Streptophyta</taxon>
        <taxon>Embryophyta</taxon>
        <taxon>Tracheophyta</taxon>
        <taxon>Spermatophyta</taxon>
        <taxon>Magnoliopsida</taxon>
        <taxon>eudicotyledons</taxon>
        <taxon>Gunneridae</taxon>
        <taxon>Pentapetalae</taxon>
        <taxon>rosids</taxon>
        <taxon>malvids</taxon>
        <taxon>Sapindales</taxon>
        <taxon>Sapindaceae</taxon>
        <taxon>Hippocastanoideae</taxon>
        <taxon>Acereae</taxon>
        <taxon>Dipteronia</taxon>
    </lineage>
</organism>
<dbReference type="EMBL" id="JANJYJ010000004">
    <property type="protein sequence ID" value="KAK3220266.1"/>
    <property type="molecule type" value="Genomic_DNA"/>
</dbReference>
<protein>
    <recommendedName>
        <fullName evidence="2">RRM domain-containing protein</fullName>
    </recommendedName>
</protein>
<dbReference type="CDD" id="cd00590">
    <property type="entry name" value="RRM_SF"/>
    <property type="match status" value="1"/>
</dbReference>
<dbReference type="AlphaFoldDB" id="A0AAE0E9R2"/>
<proteinExistence type="predicted"/>
<keyword evidence="4" id="KW-1185">Reference proteome</keyword>
<dbReference type="Gene3D" id="3.30.70.330">
    <property type="match status" value="1"/>
</dbReference>